<feature type="domain" description="ABC transmembrane type-1" evidence="9">
    <location>
        <begin position="88"/>
        <end position="271"/>
    </location>
</feature>
<reference evidence="10" key="1">
    <citation type="submission" date="2022-05" db="EMBL/GenBank/DDBJ databases">
        <title>Complete genome sequence of toluene-degrading Gulosibacter sediminis strain ACHW.36C.</title>
        <authorList>
            <person name="Wai A.C."/>
            <person name="Lai G.K."/>
            <person name="Griffin S.D."/>
            <person name="Leung F.C."/>
        </authorList>
    </citation>
    <scope>NUCLEOTIDE SEQUENCE [LARGE SCALE GENOMIC DNA]</scope>
    <source>
        <strain evidence="10">ACHW.36C</strain>
    </source>
</reference>
<name>A0ABY4MUV5_9MICO</name>
<keyword evidence="4 7" id="KW-0812">Transmembrane</keyword>
<feature type="transmembrane region" description="Helical" evidence="7">
    <location>
        <begin position="31"/>
        <end position="52"/>
    </location>
</feature>
<evidence type="ECO:0000313" key="10">
    <source>
        <dbReference type="EMBL" id="UQN13947.1"/>
    </source>
</evidence>
<gene>
    <name evidence="10" type="primary">phnE</name>
    <name evidence="10" type="ORF">M3M28_07675</name>
</gene>
<dbReference type="InterPro" id="IPR000515">
    <property type="entry name" value="MetI-like"/>
</dbReference>
<keyword evidence="5 7" id="KW-1133">Transmembrane helix</keyword>
<evidence type="ECO:0000256" key="1">
    <source>
        <dbReference type="ARBA" id="ARBA00004651"/>
    </source>
</evidence>
<dbReference type="Gene3D" id="1.10.3720.10">
    <property type="entry name" value="MetI-like"/>
    <property type="match status" value="1"/>
</dbReference>
<feature type="transmembrane region" description="Helical" evidence="7">
    <location>
        <begin position="253"/>
        <end position="274"/>
    </location>
</feature>
<evidence type="ECO:0000256" key="4">
    <source>
        <dbReference type="ARBA" id="ARBA00022692"/>
    </source>
</evidence>
<protein>
    <submittedName>
        <fullName evidence="10">Phosphonate ABC transporter, permease protein PhnE</fullName>
    </submittedName>
</protein>
<evidence type="ECO:0000259" key="9">
    <source>
        <dbReference type="PROSITE" id="PS50928"/>
    </source>
</evidence>
<dbReference type="EMBL" id="CP097160">
    <property type="protein sequence ID" value="UQN13947.1"/>
    <property type="molecule type" value="Genomic_DNA"/>
</dbReference>
<dbReference type="NCBIfam" id="TIGR01097">
    <property type="entry name" value="PhnE"/>
    <property type="match status" value="1"/>
</dbReference>
<comment type="similarity">
    <text evidence="7">Belongs to the binding-protein-dependent transport system permease family.</text>
</comment>
<evidence type="ECO:0000256" key="6">
    <source>
        <dbReference type="ARBA" id="ARBA00023136"/>
    </source>
</evidence>
<feature type="transmembrane region" description="Helical" evidence="7">
    <location>
        <begin position="92"/>
        <end position="114"/>
    </location>
</feature>
<keyword evidence="6 7" id="KW-0472">Membrane</keyword>
<dbReference type="PROSITE" id="PS50928">
    <property type="entry name" value="ABC_TM1"/>
    <property type="match status" value="1"/>
</dbReference>
<evidence type="ECO:0000256" key="3">
    <source>
        <dbReference type="ARBA" id="ARBA00022475"/>
    </source>
</evidence>
<feature type="transmembrane region" description="Helical" evidence="7">
    <location>
        <begin position="140"/>
        <end position="164"/>
    </location>
</feature>
<evidence type="ECO:0000256" key="5">
    <source>
        <dbReference type="ARBA" id="ARBA00022989"/>
    </source>
</evidence>
<dbReference type="CDD" id="cd06261">
    <property type="entry name" value="TM_PBP2"/>
    <property type="match status" value="1"/>
</dbReference>
<dbReference type="InterPro" id="IPR005769">
    <property type="entry name" value="PhnE/PtxC"/>
</dbReference>
<dbReference type="SUPFAM" id="SSF161098">
    <property type="entry name" value="MetI-like"/>
    <property type="match status" value="1"/>
</dbReference>
<comment type="subcellular location">
    <subcellularLocation>
        <location evidence="1 7">Cell membrane</location>
        <topology evidence="1 7">Multi-pass membrane protein</topology>
    </subcellularLocation>
</comment>
<dbReference type="InterPro" id="IPR035906">
    <property type="entry name" value="MetI-like_sf"/>
</dbReference>
<proteinExistence type="inferred from homology"/>
<sequence>MSVDTSLRATERGGSGELQVPPRPRNRVRTALIVLALVAMTVATCIPAIGGVELDLGAIVRNWRNGADKLVQLLQPNFEFLPRTVQPMLETLQMAIVGAFVAAIVSVPLTLWAAKPTNPNSFGRGVVRTIINIVRSVPDLVYATVLVAMVGVGALPGLLTLFLFDLGIVVKLVSEAIDSADHGYMEAGRAAGGSQLQINRVTALPQTWPLFANQWLYTLELNVRISAILGIVGAGGIGRLLDERRGFYAYEDVSVIILEILVVVVLIELCSNALRRRLT</sequence>
<keyword evidence="2 7" id="KW-0813">Transport</keyword>
<organism evidence="10">
    <name type="scientific">Gulosibacter sediminis</name>
    <dbReference type="NCBI Taxonomy" id="1729695"/>
    <lineage>
        <taxon>Bacteria</taxon>
        <taxon>Bacillati</taxon>
        <taxon>Actinomycetota</taxon>
        <taxon>Actinomycetes</taxon>
        <taxon>Micrococcales</taxon>
        <taxon>Microbacteriaceae</taxon>
        <taxon>Gulosibacter</taxon>
    </lineage>
</organism>
<feature type="region of interest" description="Disordered" evidence="8">
    <location>
        <begin position="1"/>
        <end position="23"/>
    </location>
</feature>
<dbReference type="Pfam" id="PF00528">
    <property type="entry name" value="BPD_transp_1"/>
    <property type="match status" value="1"/>
</dbReference>
<dbReference type="PANTHER" id="PTHR30043:SF1">
    <property type="entry name" value="ABC TRANSPORT SYSTEM PERMEASE PROTEIN P69"/>
    <property type="match status" value="1"/>
</dbReference>
<evidence type="ECO:0000256" key="8">
    <source>
        <dbReference type="SAM" id="MobiDB-lite"/>
    </source>
</evidence>
<accession>A0ABY4MUV5</accession>
<evidence type="ECO:0000256" key="2">
    <source>
        <dbReference type="ARBA" id="ARBA00022448"/>
    </source>
</evidence>
<dbReference type="PANTHER" id="PTHR30043">
    <property type="entry name" value="PHOSPHONATES TRANSPORT SYSTEM PERMEASE PROTEIN"/>
    <property type="match status" value="1"/>
</dbReference>
<evidence type="ECO:0000256" key="7">
    <source>
        <dbReference type="RuleBase" id="RU363032"/>
    </source>
</evidence>
<keyword evidence="3" id="KW-1003">Cell membrane</keyword>